<dbReference type="OrthoDB" id="9777242at2"/>
<dbReference type="KEGG" id="sri:SELR_19830"/>
<evidence type="ECO:0000313" key="2">
    <source>
        <dbReference type="Proteomes" id="UP000007887"/>
    </source>
</evidence>
<reference evidence="1 2" key="1">
    <citation type="submission" date="2011-10" db="EMBL/GenBank/DDBJ databases">
        <title>Whole genome sequence of Selenomonas ruminantium subsp. lactilytica TAM6421.</title>
        <authorList>
            <person name="Oguchi A."/>
            <person name="Ankai A."/>
            <person name="Kaneko J."/>
            <person name="Yamada-Narita S."/>
            <person name="Fukui S."/>
            <person name="Takahashi M."/>
            <person name="Onodera T."/>
            <person name="Kojima S."/>
            <person name="Fushimi T."/>
            <person name="Abe N."/>
            <person name="Kamio Y."/>
            <person name="Yamazaki S."/>
            <person name="Fujita N."/>
        </authorList>
    </citation>
    <scope>NUCLEOTIDE SEQUENCE [LARGE SCALE GENOMIC DNA]</scope>
    <source>
        <strain evidence="2">NBRC 103574 / TAM6421</strain>
    </source>
</reference>
<dbReference type="AlphaFoldDB" id="I0GSF4"/>
<dbReference type="HOGENOM" id="CLU_111455_0_0_9"/>
<dbReference type="RefSeq" id="WP_014425122.1">
    <property type="nucleotide sequence ID" value="NC_017068.1"/>
</dbReference>
<proteinExistence type="predicted"/>
<accession>I0GSF4</accession>
<dbReference type="Proteomes" id="UP000007887">
    <property type="component" value="Chromosome"/>
</dbReference>
<evidence type="ECO:0000313" key="1">
    <source>
        <dbReference type="EMBL" id="BAL83691.1"/>
    </source>
</evidence>
<organism evidence="1 2">
    <name type="scientific">Selenomonas ruminantium subsp. lactilytica (strain NBRC 103574 / TAM6421)</name>
    <dbReference type="NCBI Taxonomy" id="927704"/>
    <lineage>
        <taxon>Bacteria</taxon>
        <taxon>Bacillati</taxon>
        <taxon>Bacillota</taxon>
        <taxon>Negativicutes</taxon>
        <taxon>Selenomonadales</taxon>
        <taxon>Selenomonadaceae</taxon>
        <taxon>Selenomonas</taxon>
    </lineage>
</organism>
<dbReference type="PATRIC" id="fig|927704.6.peg.2057"/>
<dbReference type="eggNOG" id="ENOG50322UQ">
    <property type="taxonomic scope" value="Bacteria"/>
</dbReference>
<gene>
    <name evidence="1" type="ordered locus">SELR_19830</name>
</gene>
<protein>
    <submittedName>
        <fullName evidence="1">Uncharacterized protein</fullName>
    </submittedName>
</protein>
<name>I0GSF4_SELRL</name>
<dbReference type="EMBL" id="AP012292">
    <property type="protein sequence ID" value="BAL83691.1"/>
    <property type="molecule type" value="Genomic_DNA"/>
</dbReference>
<sequence>MSAFLGPIHYWMYDKIRMQEELVRRFAIQAETSGWLVSARDFVNDENCPLEEIIDEANIHGWLSGRIESVERRYAELTVKILAGHEERLDELQAVAYALGEEQAVTSDSTASQCYKRIEDCTLNGMPCDGVNIVTDNCEDHFSWEQRFDVHGAYWKETGGRAEDYYLLRNQLIAGILSQTPFMLTIPQPYEYSLCIADKC</sequence>